<reference evidence="3" key="1">
    <citation type="journal article" date="2019" name="PLoS Negl. Trop. Dis.">
        <title>Revisiting the worldwide diversity of Leptospira species in the environment.</title>
        <authorList>
            <person name="Vincent A.T."/>
            <person name="Schiettekatte O."/>
            <person name="Bourhy P."/>
            <person name="Veyrier F.J."/>
            <person name="Picardeau M."/>
        </authorList>
    </citation>
    <scope>NUCLEOTIDE SEQUENCE [LARGE SCALE GENOMIC DNA]</scope>
    <source>
        <strain evidence="3">201702451</strain>
    </source>
</reference>
<dbReference type="InterPro" id="IPR045864">
    <property type="entry name" value="aa-tRNA-synth_II/BPL/LPL"/>
</dbReference>
<dbReference type="InterPro" id="IPR004562">
    <property type="entry name" value="LipoylTrfase_LipoateP_Ligase"/>
</dbReference>
<keyword evidence="4" id="KW-1185">Reference proteome</keyword>
<feature type="domain" description="BPL/LPL catalytic" evidence="2">
    <location>
        <begin position="33"/>
        <end position="226"/>
    </location>
</feature>
<evidence type="ECO:0000313" key="4">
    <source>
        <dbReference type="Proteomes" id="UP000297567"/>
    </source>
</evidence>
<proteinExistence type="predicted"/>
<keyword evidence="3" id="KW-0436">Ligase</keyword>
<dbReference type="Proteomes" id="UP000297567">
    <property type="component" value="Unassembled WGS sequence"/>
</dbReference>
<dbReference type="UniPathway" id="UPA00537">
    <property type="reaction ID" value="UER00595"/>
</dbReference>
<dbReference type="PANTHER" id="PTHR12561">
    <property type="entry name" value="LIPOATE-PROTEIN LIGASE"/>
    <property type="match status" value="1"/>
</dbReference>
<evidence type="ECO:0000259" key="2">
    <source>
        <dbReference type="PROSITE" id="PS51733"/>
    </source>
</evidence>
<dbReference type="EMBL" id="RQGH01000014">
    <property type="protein sequence ID" value="TGL69860.1"/>
    <property type="molecule type" value="Genomic_DNA"/>
</dbReference>
<protein>
    <submittedName>
        <fullName evidence="3">Lipoate--protein ligase family protein</fullName>
    </submittedName>
</protein>
<dbReference type="PANTHER" id="PTHR12561:SF3">
    <property type="entry name" value="LIPOYLTRANSFERASE 1, MITOCHONDRIAL"/>
    <property type="match status" value="1"/>
</dbReference>
<comment type="caution">
    <text evidence="3">The sequence shown here is derived from an EMBL/GenBank/DDBJ whole genome shotgun (WGS) entry which is preliminary data.</text>
</comment>
<dbReference type="GO" id="GO:0017118">
    <property type="term" value="F:lipoyltransferase activity"/>
    <property type="evidence" value="ECO:0007669"/>
    <property type="project" value="TreeGrafter"/>
</dbReference>
<evidence type="ECO:0000256" key="1">
    <source>
        <dbReference type="ARBA" id="ARBA00005085"/>
    </source>
</evidence>
<dbReference type="InterPro" id="IPR004143">
    <property type="entry name" value="BPL_LPL_catalytic"/>
</dbReference>
<gene>
    <name evidence="3" type="ORF">EHQ62_07645</name>
</gene>
<dbReference type="PROSITE" id="PS51733">
    <property type="entry name" value="BPL_LPL_CATALYTIC"/>
    <property type="match status" value="1"/>
</dbReference>
<dbReference type="Gene3D" id="3.30.930.10">
    <property type="entry name" value="Bira Bifunctional Protein, Domain 2"/>
    <property type="match status" value="1"/>
</dbReference>
<comment type="pathway">
    <text evidence="1">Protein modification; protein lipoylation via exogenous pathway; protein N(6)-(lipoyl)lysine from lipoate: step 2/2.</text>
</comment>
<dbReference type="GO" id="GO:0016874">
    <property type="term" value="F:ligase activity"/>
    <property type="evidence" value="ECO:0007669"/>
    <property type="project" value="UniProtKB-KW"/>
</dbReference>
<sequence length="289" mass="33292">MSSKVFFFPPTPPRSPYYNLAIEESIAVHMVKSNITAGIRLWKNPDSIILGLSENPYRNIKEHVVSAYETEAKRNGFGKKPKPNFCYIARRASGGGTVFHSLSGNINYSLYFNLEERKELFPVKDSYDHILGIISKSLSPQNIQSYPKGKSDLVLEKDGVFKKISGNAQFRKRSCIVQHGTLILEESLIGKVAEVLHHPPEEPDYRKERTHKDFLTSLPPFFSEEKWAIDLVQEVFLYLNLPSPTDFSKISFFGRDFSTFRKQVLRESEIIRKKKYQNPDYTLHREIPT</sequence>
<name>A0A4Z1A3K9_9LEPT</name>
<dbReference type="Pfam" id="PF21948">
    <property type="entry name" value="LplA-B_cat"/>
    <property type="match status" value="1"/>
</dbReference>
<dbReference type="GO" id="GO:0005737">
    <property type="term" value="C:cytoplasm"/>
    <property type="evidence" value="ECO:0007669"/>
    <property type="project" value="TreeGrafter"/>
</dbReference>
<dbReference type="AlphaFoldDB" id="A0A4Z1A3K9"/>
<dbReference type="RefSeq" id="WP_135641604.1">
    <property type="nucleotide sequence ID" value="NZ_RQGH01000014.1"/>
</dbReference>
<organism evidence="3 4">
    <name type="scientific">Leptospira jelokensis</name>
    <dbReference type="NCBI Taxonomy" id="2484931"/>
    <lineage>
        <taxon>Bacteria</taxon>
        <taxon>Pseudomonadati</taxon>
        <taxon>Spirochaetota</taxon>
        <taxon>Spirochaetia</taxon>
        <taxon>Leptospirales</taxon>
        <taxon>Leptospiraceae</taxon>
        <taxon>Leptospira</taxon>
    </lineage>
</organism>
<accession>A0A4Z1A3K9</accession>
<dbReference type="SUPFAM" id="SSF55681">
    <property type="entry name" value="Class II aaRS and biotin synthetases"/>
    <property type="match status" value="1"/>
</dbReference>
<dbReference type="GO" id="GO:0009249">
    <property type="term" value="P:protein lipoylation"/>
    <property type="evidence" value="ECO:0007669"/>
    <property type="project" value="InterPro"/>
</dbReference>
<evidence type="ECO:0000313" key="3">
    <source>
        <dbReference type="EMBL" id="TGL69860.1"/>
    </source>
</evidence>